<dbReference type="RefSeq" id="WP_153406597.1">
    <property type="nucleotide sequence ID" value="NZ_ML762449.1"/>
</dbReference>
<organism evidence="1 2">
    <name type="scientific">Gracilibacillus oryzae</name>
    <dbReference type="NCBI Taxonomy" id="1672701"/>
    <lineage>
        <taxon>Bacteria</taxon>
        <taxon>Bacillati</taxon>
        <taxon>Bacillota</taxon>
        <taxon>Bacilli</taxon>
        <taxon>Bacillales</taxon>
        <taxon>Bacillaceae</taxon>
        <taxon>Gracilibacillus</taxon>
    </lineage>
</organism>
<protein>
    <submittedName>
        <fullName evidence="1">Sigma-G inhibitor, Gin</fullName>
    </submittedName>
</protein>
<name>A0A7C8GQI4_9BACI</name>
<keyword evidence="2" id="KW-1185">Reference proteome</keyword>
<accession>A0A7C8GQI4</accession>
<reference evidence="1 2" key="1">
    <citation type="submission" date="2019-10" db="EMBL/GenBank/DDBJ databases">
        <title>Gracilibacillus sp. nov. isolated from rice seeds.</title>
        <authorList>
            <person name="He S."/>
        </authorList>
    </citation>
    <scope>NUCLEOTIDE SEQUENCE [LARGE SCALE GENOMIC DNA]</scope>
    <source>
        <strain evidence="1 2">TD8</strain>
    </source>
</reference>
<evidence type="ECO:0000313" key="2">
    <source>
        <dbReference type="Proteomes" id="UP000480246"/>
    </source>
</evidence>
<dbReference type="Proteomes" id="UP000480246">
    <property type="component" value="Unassembled WGS sequence"/>
</dbReference>
<dbReference type="EMBL" id="WEID01000105">
    <property type="protein sequence ID" value="KAB8126534.1"/>
    <property type="molecule type" value="Genomic_DNA"/>
</dbReference>
<gene>
    <name evidence="1" type="ORF">F9U64_19720</name>
</gene>
<dbReference type="OrthoDB" id="2886653at2"/>
<sequence>MNNKQVTNHCGVCDKPKDDGIYLYQLFICSECEKDIVTTEPDDAAYSVYVKKLRAINQSTFTI</sequence>
<proteinExistence type="predicted"/>
<dbReference type="AlphaFoldDB" id="A0A7C8GQI4"/>
<comment type="caution">
    <text evidence="1">The sequence shown here is derived from an EMBL/GenBank/DDBJ whole genome shotgun (WGS) entry which is preliminary data.</text>
</comment>
<dbReference type="InterPro" id="IPR019700">
    <property type="entry name" value="Sigma-G_inhibitor_Gin"/>
</dbReference>
<dbReference type="Pfam" id="PF10764">
    <property type="entry name" value="Gin"/>
    <property type="match status" value="1"/>
</dbReference>
<evidence type="ECO:0000313" key="1">
    <source>
        <dbReference type="EMBL" id="KAB8126534.1"/>
    </source>
</evidence>